<dbReference type="AlphaFoldDB" id="A0A0M8QTU8"/>
<evidence type="ECO:0000313" key="4">
    <source>
        <dbReference type="EMBL" id="KOT43749.1"/>
    </source>
</evidence>
<feature type="non-terminal residue" evidence="4">
    <location>
        <position position="1"/>
    </location>
</feature>
<dbReference type="InterPro" id="IPR013968">
    <property type="entry name" value="PKS_KR"/>
</dbReference>
<gene>
    <name evidence="4" type="ORF">ADK41_05185</name>
</gene>
<proteinExistence type="predicted"/>
<evidence type="ECO:0000259" key="3">
    <source>
        <dbReference type="SMART" id="SM00822"/>
    </source>
</evidence>
<dbReference type="GO" id="GO:0004312">
    <property type="term" value="F:fatty acid synthase activity"/>
    <property type="evidence" value="ECO:0007669"/>
    <property type="project" value="TreeGrafter"/>
</dbReference>
<dbReference type="GO" id="GO:0006633">
    <property type="term" value="P:fatty acid biosynthetic process"/>
    <property type="evidence" value="ECO:0007669"/>
    <property type="project" value="TreeGrafter"/>
</dbReference>
<dbReference type="InterPro" id="IPR036291">
    <property type="entry name" value="NAD(P)-bd_dom_sf"/>
</dbReference>
<accession>A0A0M8QTU8</accession>
<dbReference type="Gene3D" id="3.40.50.720">
    <property type="entry name" value="NAD(P)-binding Rossmann-like Domain"/>
    <property type="match status" value="1"/>
</dbReference>
<dbReference type="SMART" id="SM00822">
    <property type="entry name" value="PKS_KR"/>
    <property type="match status" value="1"/>
</dbReference>
<dbReference type="InterPro" id="IPR057326">
    <property type="entry name" value="KR_dom"/>
</dbReference>
<sequence length="244" mass="24895">GGTGGLGAVVARYLVAERGVRDLVLTSRRGPDAPGAGELAEELTTLGARVDIVACDVSDRDAVRALVASLVAGRGLLAVVHAAGVGDNGLVGALSPERVDGVLAPKADAAWWLHEATGGLDLAAFVLFSSAGGLVLTAGQGNYAAANVFLDALAARRRAEGLPATSMAFGFWDVGAGLGRYLGEVDRRRMASQGLPVLSHEAGLELFAAGLERGEATVVPLRVDTAALRTRTDEVPALLRALAP</sequence>
<keyword evidence="5" id="KW-1185">Reference proteome</keyword>
<feature type="non-terminal residue" evidence="4">
    <location>
        <position position="244"/>
    </location>
</feature>
<keyword evidence="1" id="KW-0808">Transferase</keyword>
<dbReference type="RefSeq" id="WP_245174604.1">
    <property type="nucleotide sequence ID" value="NZ_LGCN01000049.1"/>
</dbReference>
<dbReference type="Proteomes" id="UP000037773">
    <property type="component" value="Unassembled WGS sequence"/>
</dbReference>
<dbReference type="Pfam" id="PF08659">
    <property type="entry name" value="KR"/>
    <property type="match status" value="1"/>
</dbReference>
<evidence type="ECO:0000256" key="2">
    <source>
        <dbReference type="ARBA" id="ARBA00023268"/>
    </source>
</evidence>
<dbReference type="EMBL" id="LGCN01000049">
    <property type="protein sequence ID" value="KOT43749.1"/>
    <property type="molecule type" value="Genomic_DNA"/>
</dbReference>
<feature type="domain" description="Ketoreductase" evidence="3">
    <location>
        <begin position="1"/>
        <end position="175"/>
    </location>
</feature>
<dbReference type="SUPFAM" id="SSF51735">
    <property type="entry name" value="NAD(P)-binding Rossmann-fold domains"/>
    <property type="match status" value="1"/>
</dbReference>
<dbReference type="PANTHER" id="PTHR43775">
    <property type="entry name" value="FATTY ACID SYNTHASE"/>
    <property type="match status" value="1"/>
</dbReference>
<name>A0A0M8QTU8_9ACTN</name>
<comment type="caution">
    <text evidence="4">The sequence shown here is derived from an EMBL/GenBank/DDBJ whole genome shotgun (WGS) entry which is preliminary data.</text>
</comment>
<evidence type="ECO:0000313" key="5">
    <source>
        <dbReference type="Proteomes" id="UP000037773"/>
    </source>
</evidence>
<dbReference type="CDD" id="cd08956">
    <property type="entry name" value="KR_3_FAS_SDR_x"/>
    <property type="match status" value="1"/>
</dbReference>
<keyword evidence="2" id="KW-0511">Multifunctional enzyme</keyword>
<dbReference type="PANTHER" id="PTHR43775:SF51">
    <property type="entry name" value="INACTIVE PHENOLPHTHIOCEROL SYNTHESIS POLYKETIDE SYNTHASE TYPE I PKS1-RELATED"/>
    <property type="match status" value="1"/>
</dbReference>
<dbReference type="InterPro" id="IPR050091">
    <property type="entry name" value="PKS_NRPS_Biosynth_Enz"/>
</dbReference>
<protein>
    <recommendedName>
        <fullName evidence="3">Ketoreductase domain-containing protein</fullName>
    </recommendedName>
</protein>
<evidence type="ECO:0000256" key="1">
    <source>
        <dbReference type="ARBA" id="ARBA00022679"/>
    </source>
</evidence>
<reference evidence="4 5" key="1">
    <citation type="submission" date="2015-07" db="EMBL/GenBank/DDBJ databases">
        <authorList>
            <person name="Noorani M."/>
        </authorList>
    </citation>
    <scope>NUCLEOTIDE SEQUENCE [LARGE SCALE GENOMIC DNA]</scope>
    <source>
        <strain evidence="4 5">NRRL B-24567</strain>
    </source>
</reference>
<organism evidence="4 5">
    <name type="scientific">Streptomyces caelestis</name>
    <dbReference type="NCBI Taxonomy" id="36816"/>
    <lineage>
        <taxon>Bacteria</taxon>
        <taxon>Bacillati</taxon>
        <taxon>Actinomycetota</taxon>
        <taxon>Actinomycetes</taxon>
        <taxon>Kitasatosporales</taxon>
        <taxon>Streptomycetaceae</taxon>
        <taxon>Streptomyces</taxon>
    </lineage>
</organism>